<evidence type="ECO:0000256" key="8">
    <source>
        <dbReference type="PROSITE-ProRule" id="PRU00357"/>
    </source>
</evidence>
<keyword evidence="4 7" id="KW-0863">Zinc-finger</keyword>
<keyword evidence="13" id="KW-1185">Reference proteome</keyword>
<gene>
    <name evidence="12" type="ORF">JRO89_XS13G0014800</name>
</gene>
<dbReference type="Proteomes" id="UP000827721">
    <property type="component" value="Unassembled WGS sequence"/>
</dbReference>
<evidence type="ECO:0000256" key="2">
    <source>
        <dbReference type="ARBA" id="ARBA00010024"/>
    </source>
</evidence>
<dbReference type="InterPro" id="IPR049808">
    <property type="entry name" value="CONSTANS-like_Bbox1"/>
</dbReference>
<evidence type="ECO:0000256" key="6">
    <source>
        <dbReference type="ARBA" id="ARBA00023242"/>
    </source>
</evidence>
<evidence type="ECO:0000256" key="1">
    <source>
        <dbReference type="ARBA" id="ARBA00004123"/>
    </source>
</evidence>
<accession>A0ABQ8H5Y0</accession>
<reference evidence="12 13" key="1">
    <citation type="submission" date="2021-02" db="EMBL/GenBank/DDBJ databases">
        <title>Plant Genome Project.</title>
        <authorList>
            <person name="Zhang R.-G."/>
        </authorList>
    </citation>
    <scope>NUCLEOTIDE SEQUENCE [LARGE SCALE GENOMIC DNA]</scope>
    <source>
        <tissue evidence="12">Leaves</tissue>
    </source>
</reference>
<sequence length="447" mass="50167">MITEMKAANAMGGKTARACDGCLRQRARWYCVADDAFLCQGCDSSVHSANQLASRHERVRLETHASSSKAAMNGTTLRNNAKDGGVPVWHQGFTRKARTPRPNKAMLVQQAKDRDQEKLFNSNGPLVPELGNGEGSLDDDDDDDDDGNKEDQLLCQVPVFDPFEAEISCDMIACEGTENGMVMNKEKNIVVDHGYGQEGTCDFDDSHRFLPSDMDLAEFAADVESLLGVNTGLDEDSCDIKGLGFLDFKEENDTDVVCFRDTIVKVKDEEDHHQKGVTGDNNFHFDPAYYCMTREAIDWRFDYESRVIGEDEEDEKVLPLVDTSMTNSTECKVESHISLRLNYESVINAWAGQGCPWTTGTRPEFNLDDCWPDCTGVCPKHVHHPYGGVGCHVGTGDGGREARVSRYREKRRTRLFSKKIRYEVRKLNAEKRPRMKGRFVKRTSFVG</sequence>
<feature type="domain" description="B box-type" evidence="10">
    <location>
        <begin position="14"/>
        <end position="61"/>
    </location>
</feature>
<evidence type="ECO:0000256" key="3">
    <source>
        <dbReference type="ARBA" id="ARBA00022723"/>
    </source>
</evidence>
<comment type="caution">
    <text evidence="12">The sequence shown here is derived from an EMBL/GenBank/DDBJ whole genome shotgun (WGS) entry which is preliminary data.</text>
</comment>
<name>A0ABQ8H5Y0_9ROSI</name>
<dbReference type="InterPro" id="IPR052453">
    <property type="entry name" value="CONSTANS-like_ZF"/>
</dbReference>
<dbReference type="Pfam" id="PF06203">
    <property type="entry name" value="CCT"/>
    <property type="match status" value="1"/>
</dbReference>
<feature type="compositionally biased region" description="Acidic residues" evidence="9">
    <location>
        <begin position="136"/>
        <end position="148"/>
    </location>
</feature>
<dbReference type="PANTHER" id="PTHR31874">
    <property type="entry name" value="CCT MOTIF FAMILY PROTEIN, EXPRESSED"/>
    <property type="match status" value="1"/>
</dbReference>
<keyword evidence="6 8" id="KW-0539">Nucleus</keyword>
<keyword evidence="5" id="KW-0862">Zinc</keyword>
<comment type="subcellular location">
    <subcellularLocation>
        <location evidence="1 8">Nucleus</location>
    </subcellularLocation>
</comment>
<dbReference type="PROSITE" id="PS50119">
    <property type="entry name" value="ZF_BBOX"/>
    <property type="match status" value="1"/>
</dbReference>
<dbReference type="SMART" id="SM00336">
    <property type="entry name" value="BBOX"/>
    <property type="match status" value="1"/>
</dbReference>
<organism evidence="12 13">
    <name type="scientific">Xanthoceras sorbifolium</name>
    <dbReference type="NCBI Taxonomy" id="99658"/>
    <lineage>
        <taxon>Eukaryota</taxon>
        <taxon>Viridiplantae</taxon>
        <taxon>Streptophyta</taxon>
        <taxon>Embryophyta</taxon>
        <taxon>Tracheophyta</taxon>
        <taxon>Spermatophyta</taxon>
        <taxon>Magnoliopsida</taxon>
        <taxon>eudicotyledons</taxon>
        <taxon>Gunneridae</taxon>
        <taxon>Pentapetalae</taxon>
        <taxon>rosids</taxon>
        <taxon>malvids</taxon>
        <taxon>Sapindales</taxon>
        <taxon>Sapindaceae</taxon>
        <taxon>Xanthoceroideae</taxon>
        <taxon>Xanthoceras</taxon>
    </lineage>
</organism>
<dbReference type="InterPro" id="IPR010402">
    <property type="entry name" value="CCT_domain"/>
</dbReference>
<comment type="similarity">
    <text evidence="2">Belongs to the CONSTANS family.</text>
</comment>
<evidence type="ECO:0000313" key="12">
    <source>
        <dbReference type="EMBL" id="KAH7549325.1"/>
    </source>
</evidence>
<dbReference type="PANTHER" id="PTHR31874:SF55">
    <property type="entry name" value="ZINC FINGER PROTEIN CONSTANS-LIKE 7"/>
    <property type="match status" value="1"/>
</dbReference>
<protein>
    <submittedName>
        <fullName evidence="12">Uncharacterized protein</fullName>
    </submittedName>
</protein>
<evidence type="ECO:0000259" key="10">
    <source>
        <dbReference type="PROSITE" id="PS50119"/>
    </source>
</evidence>
<evidence type="ECO:0000256" key="4">
    <source>
        <dbReference type="ARBA" id="ARBA00022771"/>
    </source>
</evidence>
<evidence type="ECO:0000256" key="9">
    <source>
        <dbReference type="SAM" id="MobiDB-lite"/>
    </source>
</evidence>
<dbReference type="EMBL" id="JAFEMO010000013">
    <property type="protein sequence ID" value="KAH7549325.1"/>
    <property type="molecule type" value="Genomic_DNA"/>
</dbReference>
<feature type="compositionally biased region" description="Polar residues" evidence="9">
    <location>
        <begin position="64"/>
        <end position="79"/>
    </location>
</feature>
<evidence type="ECO:0000256" key="7">
    <source>
        <dbReference type="PROSITE-ProRule" id="PRU00024"/>
    </source>
</evidence>
<feature type="domain" description="CCT" evidence="11">
    <location>
        <begin position="400"/>
        <end position="442"/>
    </location>
</feature>
<evidence type="ECO:0000259" key="11">
    <source>
        <dbReference type="PROSITE" id="PS51017"/>
    </source>
</evidence>
<keyword evidence="3" id="KW-0479">Metal-binding</keyword>
<proteinExistence type="inferred from homology"/>
<dbReference type="InterPro" id="IPR000315">
    <property type="entry name" value="Znf_B-box"/>
</dbReference>
<dbReference type="CDD" id="cd19821">
    <property type="entry name" value="Bbox1_BBX-like"/>
    <property type="match status" value="1"/>
</dbReference>
<dbReference type="Pfam" id="PF00643">
    <property type="entry name" value="zf-B_box"/>
    <property type="match status" value="1"/>
</dbReference>
<feature type="region of interest" description="Disordered" evidence="9">
    <location>
        <begin position="62"/>
        <end position="150"/>
    </location>
</feature>
<evidence type="ECO:0000313" key="13">
    <source>
        <dbReference type="Proteomes" id="UP000827721"/>
    </source>
</evidence>
<evidence type="ECO:0000256" key="5">
    <source>
        <dbReference type="ARBA" id="ARBA00022833"/>
    </source>
</evidence>
<dbReference type="PROSITE" id="PS51017">
    <property type="entry name" value="CCT"/>
    <property type="match status" value="1"/>
</dbReference>